<organism evidence="1 2">
    <name type="scientific">Strongyloides papillosus</name>
    <name type="common">Intestinal threadworm</name>
    <dbReference type="NCBI Taxonomy" id="174720"/>
    <lineage>
        <taxon>Eukaryota</taxon>
        <taxon>Metazoa</taxon>
        <taxon>Ecdysozoa</taxon>
        <taxon>Nematoda</taxon>
        <taxon>Chromadorea</taxon>
        <taxon>Rhabditida</taxon>
        <taxon>Tylenchina</taxon>
        <taxon>Panagrolaimomorpha</taxon>
        <taxon>Strongyloidoidea</taxon>
        <taxon>Strongyloididae</taxon>
        <taxon>Strongyloides</taxon>
    </lineage>
</organism>
<sequence>MTPGIFDSLTSLSKEDRLLLFNAFTHSISTNLKNLNQNFDENTSTLQGNIMDTQKFLVREIFDIKNQLNTINQKLDWLIDNRKQEIIFKNNHNDGKKNLKEDESHLEEIVEIFKKINNSLGII</sequence>
<dbReference type="WBParaSite" id="SPAL_0001777300.1">
    <property type="protein sequence ID" value="SPAL_0001777300.1"/>
    <property type="gene ID" value="SPAL_0001777300"/>
</dbReference>
<reference evidence="2" key="1">
    <citation type="submission" date="2017-02" db="UniProtKB">
        <authorList>
            <consortium name="WormBaseParasite"/>
        </authorList>
    </citation>
    <scope>IDENTIFICATION</scope>
</reference>
<keyword evidence="1" id="KW-1185">Reference proteome</keyword>
<dbReference type="AlphaFoldDB" id="A0A0N5CIW8"/>
<evidence type="ECO:0000313" key="1">
    <source>
        <dbReference type="Proteomes" id="UP000046392"/>
    </source>
</evidence>
<evidence type="ECO:0000313" key="2">
    <source>
        <dbReference type="WBParaSite" id="SPAL_0001777300.1"/>
    </source>
</evidence>
<name>A0A0N5CIW8_STREA</name>
<accession>A0A0N5CIW8</accession>
<protein>
    <submittedName>
        <fullName evidence="2">Uncharacterized protein</fullName>
    </submittedName>
</protein>
<dbReference type="Proteomes" id="UP000046392">
    <property type="component" value="Unplaced"/>
</dbReference>
<proteinExistence type="predicted"/>